<dbReference type="SUPFAM" id="SSF51735">
    <property type="entry name" value="NAD(P)-binding Rossmann-fold domains"/>
    <property type="match status" value="1"/>
</dbReference>
<keyword evidence="6" id="KW-0460">Magnesium</keyword>
<dbReference type="InterPro" id="IPR036291">
    <property type="entry name" value="NAD(P)-bd_dom_sf"/>
</dbReference>
<evidence type="ECO:0000259" key="11">
    <source>
        <dbReference type="PROSITE" id="PS51706"/>
    </source>
</evidence>
<feature type="compositionally biased region" description="Polar residues" evidence="10">
    <location>
        <begin position="501"/>
        <end position="518"/>
    </location>
</feature>
<sequence length="736" mass="81578">MAAAAQLKVEPVLARPWVLLRNAMDTTHMPSWLQRDHLQFTEKLFSKGIHATPVLVAQTLYKMKGQTPHVAFVGRSNVGKSTLLNMLLHRRPSPVPEHWSNSRKLRLPTAAPVSHTPGRTRHLFRFELGGALTLVDLPGYGHAAKTPKEVKESWRDLIDGYLTNADHLRLVVSLVDGRVGVKRSDEELWELLEERERQLMVVLTKVDQCSPEVLNRTMAHVVSLLEMKKATFVWPYVHAVSGLHGHGVDELRASVSLVASDYVARKQSKKRKLLPHLLSQPDPAIGFDDATDGARVIAVSSTAHLGANKELMTGDLMAPERYTTWGAYCQSKLANVLFAKELDRKFKKAGINATAVSCHPGGVDTDLARWTMTADGDPQKAMRLRKDSPAADAFFSFVTRSVKLGANTQVFLAAGGDGGYNKSGGEYFDNMAPGSNCRSLAQPCTGFALMQTFRAMAENAQEQPELQNLQSEENEAAEAPAEAPDEAPAEDPAEAPAASAQSELSELQTPQAPSSQVQVRPPPLKRAPAPPRSLRNQKNKARKAKDEPRPVWDDRHHLNFNDDNSEKPKRLRSYFSRPQSLPELRADVEKRPNAKSILKKLETDEGTECPKCTNVFLMDSLYCRRCGTKREQMPAQAASFVSADAGPAVCPLRHAAGGDMADRDGARCPWNNRWQAGVHILNEQMHPLHRSSFATKSLFETAPSQRWRRHLDVQNEFGSWRSMLTSKGEKFPPLGV</sequence>
<dbReference type="InterPro" id="IPR027417">
    <property type="entry name" value="P-loop_NTPase"/>
</dbReference>
<dbReference type="EMBL" id="CAJNDS010002519">
    <property type="protein sequence ID" value="CAE7509236.1"/>
    <property type="molecule type" value="Genomic_DNA"/>
</dbReference>
<dbReference type="PANTHER" id="PTHR11649">
    <property type="entry name" value="MSS1/TRME-RELATED GTP-BINDING PROTEIN"/>
    <property type="match status" value="1"/>
</dbReference>
<gene>
    <name evidence="12" type="primary">engB</name>
    <name evidence="12" type="ORF">SNAT2548_LOCUS28517</name>
</gene>
<dbReference type="OrthoDB" id="391988at2759"/>
<dbReference type="AlphaFoldDB" id="A0A812T8Q0"/>
<keyword evidence="4" id="KW-0479">Metal-binding</keyword>
<dbReference type="Proteomes" id="UP000604046">
    <property type="component" value="Unassembled WGS sequence"/>
</dbReference>
<dbReference type="SUPFAM" id="SSF52540">
    <property type="entry name" value="P-loop containing nucleoside triphosphate hydrolases"/>
    <property type="match status" value="1"/>
</dbReference>
<keyword evidence="8" id="KW-0717">Septation</keyword>
<feature type="compositionally biased region" description="Pro residues" evidence="10">
    <location>
        <begin position="520"/>
        <end position="531"/>
    </location>
</feature>
<dbReference type="GO" id="GO:0046872">
    <property type="term" value="F:metal ion binding"/>
    <property type="evidence" value="ECO:0007669"/>
    <property type="project" value="UniProtKB-KW"/>
</dbReference>
<keyword evidence="5" id="KW-0547">Nucleotide-binding</keyword>
<dbReference type="InterPro" id="IPR019987">
    <property type="entry name" value="GTP-bd_ribosome_bio_YsxC"/>
</dbReference>
<evidence type="ECO:0000313" key="12">
    <source>
        <dbReference type="EMBL" id="CAE7509236.1"/>
    </source>
</evidence>
<organism evidence="12 13">
    <name type="scientific">Symbiodinium natans</name>
    <dbReference type="NCBI Taxonomy" id="878477"/>
    <lineage>
        <taxon>Eukaryota</taxon>
        <taxon>Sar</taxon>
        <taxon>Alveolata</taxon>
        <taxon>Dinophyceae</taxon>
        <taxon>Suessiales</taxon>
        <taxon>Symbiodiniaceae</taxon>
        <taxon>Symbiodinium</taxon>
    </lineage>
</organism>
<accession>A0A812T8Q0</accession>
<evidence type="ECO:0000256" key="8">
    <source>
        <dbReference type="ARBA" id="ARBA00023210"/>
    </source>
</evidence>
<comment type="cofactor">
    <cofactor evidence="1">
        <name>Mg(2+)</name>
        <dbReference type="ChEBI" id="CHEBI:18420"/>
    </cofactor>
</comment>
<dbReference type="InterPro" id="IPR030393">
    <property type="entry name" value="G_ENGB_dom"/>
</dbReference>
<comment type="caution">
    <text evidence="12">The sequence shown here is derived from an EMBL/GenBank/DDBJ whole genome shotgun (WGS) entry which is preliminary data.</text>
</comment>
<dbReference type="HAMAP" id="MF_00321">
    <property type="entry name" value="GTPase_EngB"/>
    <property type="match status" value="1"/>
</dbReference>
<proteinExistence type="inferred from homology"/>
<evidence type="ECO:0000256" key="10">
    <source>
        <dbReference type="SAM" id="MobiDB-lite"/>
    </source>
</evidence>
<evidence type="ECO:0000256" key="2">
    <source>
        <dbReference type="ARBA" id="ARBA00009638"/>
    </source>
</evidence>
<evidence type="ECO:0000256" key="1">
    <source>
        <dbReference type="ARBA" id="ARBA00001946"/>
    </source>
</evidence>
<dbReference type="Gene3D" id="3.40.50.720">
    <property type="entry name" value="NAD(P)-binding Rossmann-like Domain"/>
    <property type="match status" value="1"/>
</dbReference>
<dbReference type="GO" id="GO:0051301">
    <property type="term" value="P:cell division"/>
    <property type="evidence" value="ECO:0007669"/>
    <property type="project" value="UniProtKB-KW"/>
</dbReference>
<dbReference type="InterPro" id="IPR006073">
    <property type="entry name" value="GTP-bd"/>
</dbReference>
<evidence type="ECO:0000256" key="9">
    <source>
        <dbReference type="ARBA" id="ARBA00023306"/>
    </source>
</evidence>
<feature type="compositionally biased region" description="Basic and acidic residues" evidence="10">
    <location>
        <begin position="544"/>
        <end position="568"/>
    </location>
</feature>
<feature type="region of interest" description="Disordered" evidence="10">
    <location>
        <begin position="460"/>
        <end position="588"/>
    </location>
</feature>
<dbReference type="Gene3D" id="3.40.50.300">
    <property type="entry name" value="P-loop containing nucleotide triphosphate hydrolases"/>
    <property type="match status" value="1"/>
</dbReference>
<dbReference type="PANTHER" id="PTHR11649:SF13">
    <property type="entry name" value="ENGB-TYPE G DOMAIN-CONTAINING PROTEIN"/>
    <property type="match status" value="1"/>
</dbReference>
<keyword evidence="3" id="KW-0132">Cell division</keyword>
<feature type="domain" description="EngB-type G" evidence="11">
    <location>
        <begin position="66"/>
        <end position="261"/>
    </location>
</feature>
<evidence type="ECO:0000313" key="13">
    <source>
        <dbReference type="Proteomes" id="UP000604046"/>
    </source>
</evidence>
<dbReference type="Pfam" id="PF01926">
    <property type="entry name" value="MMR_HSR1"/>
    <property type="match status" value="1"/>
</dbReference>
<evidence type="ECO:0000256" key="3">
    <source>
        <dbReference type="ARBA" id="ARBA00022618"/>
    </source>
</evidence>
<keyword evidence="9" id="KW-0131">Cell cycle</keyword>
<dbReference type="CDD" id="cd01876">
    <property type="entry name" value="YihA_EngB"/>
    <property type="match status" value="1"/>
</dbReference>
<dbReference type="PROSITE" id="PS51706">
    <property type="entry name" value="G_ENGB"/>
    <property type="match status" value="1"/>
</dbReference>
<feature type="compositionally biased region" description="Polar residues" evidence="10">
    <location>
        <begin position="460"/>
        <end position="470"/>
    </location>
</feature>
<keyword evidence="7" id="KW-0342">GTP-binding</keyword>
<protein>
    <submittedName>
        <fullName evidence="12">EngB protein</fullName>
    </submittedName>
</protein>
<evidence type="ECO:0000256" key="4">
    <source>
        <dbReference type="ARBA" id="ARBA00022723"/>
    </source>
</evidence>
<feature type="compositionally biased region" description="Acidic residues" evidence="10">
    <location>
        <begin position="483"/>
        <end position="493"/>
    </location>
</feature>
<reference evidence="12" key="1">
    <citation type="submission" date="2021-02" db="EMBL/GenBank/DDBJ databases">
        <authorList>
            <person name="Dougan E. K."/>
            <person name="Rhodes N."/>
            <person name="Thang M."/>
            <person name="Chan C."/>
        </authorList>
    </citation>
    <scope>NUCLEOTIDE SEQUENCE</scope>
</reference>
<evidence type="ECO:0000256" key="6">
    <source>
        <dbReference type="ARBA" id="ARBA00022842"/>
    </source>
</evidence>
<evidence type="ECO:0000256" key="5">
    <source>
        <dbReference type="ARBA" id="ARBA00022741"/>
    </source>
</evidence>
<name>A0A812T8Q0_9DINO</name>
<dbReference type="GO" id="GO:0005525">
    <property type="term" value="F:GTP binding"/>
    <property type="evidence" value="ECO:0007669"/>
    <property type="project" value="UniProtKB-KW"/>
</dbReference>
<comment type="similarity">
    <text evidence="2">Belongs to the TRAFAC class TrmE-Era-EngA-EngB-Septin-like GTPase superfamily. EngB GTPase family.</text>
</comment>
<keyword evidence="13" id="KW-1185">Reference proteome</keyword>
<evidence type="ECO:0000256" key="7">
    <source>
        <dbReference type="ARBA" id="ARBA00023134"/>
    </source>
</evidence>